<evidence type="ECO:0000259" key="5">
    <source>
        <dbReference type="Pfam" id="PF00150"/>
    </source>
</evidence>
<dbReference type="Proteomes" id="UP001194696">
    <property type="component" value="Unassembled WGS sequence"/>
</dbReference>
<dbReference type="PANTHER" id="PTHR31308">
    <property type="match status" value="1"/>
</dbReference>
<accession>A0ABQ7KCG1</accession>
<dbReference type="Gene3D" id="2.60.40.1180">
    <property type="entry name" value="Golgi alpha-mannosidase II"/>
    <property type="match status" value="1"/>
</dbReference>
<comment type="similarity">
    <text evidence="1">Belongs to the glycosyl hydrolase 5 (cellulase A) family.</text>
</comment>
<dbReference type="InterPro" id="IPR017853">
    <property type="entry name" value="GH"/>
</dbReference>
<proteinExistence type="inferred from homology"/>
<feature type="region of interest" description="Disordered" evidence="4">
    <location>
        <begin position="27"/>
        <end position="57"/>
    </location>
</feature>
<dbReference type="Pfam" id="PF18564">
    <property type="entry name" value="Glyco_hydro_5_C"/>
    <property type="match status" value="1"/>
</dbReference>
<evidence type="ECO:0000256" key="3">
    <source>
        <dbReference type="ARBA" id="ARBA00023295"/>
    </source>
</evidence>
<feature type="compositionally biased region" description="Low complexity" evidence="4">
    <location>
        <begin position="675"/>
        <end position="686"/>
    </location>
</feature>
<feature type="compositionally biased region" description="Low complexity" evidence="4">
    <location>
        <begin position="42"/>
        <end position="55"/>
    </location>
</feature>
<keyword evidence="3" id="KW-0326">Glycosidase</keyword>
<dbReference type="InterPro" id="IPR052066">
    <property type="entry name" value="Glycosphingolipid_Hydrolases"/>
</dbReference>
<comment type="caution">
    <text evidence="7">The sequence shown here is derived from an EMBL/GenBank/DDBJ whole genome shotgun (WGS) entry which is preliminary data.</text>
</comment>
<dbReference type="InterPro" id="IPR018087">
    <property type="entry name" value="Glyco_hydro_5_CS"/>
</dbReference>
<evidence type="ECO:0000259" key="6">
    <source>
        <dbReference type="Pfam" id="PF18564"/>
    </source>
</evidence>
<name>A0ABQ7KCG1_9FUNG</name>
<evidence type="ECO:0000256" key="1">
    <source>
        <dbReference type="ARBA" id="ARBA00005641"/>
    </source>
</evidence>
<protein>
    <recommendedName>
        <fullName evidence="9">Glycoside hydrolase family 5 protein</fullName>
    </recommendedName>
</protein>
<organism evidence="7 8">
    <name type="scientific">Linnemannia gamsii</name>
    <dbReference type="NCBI Taxonomy" id="64522"/>
    <lineage>
        <taxon>Eukaryota</taxon>
        <taxon>Fungi</taxon>
        <taxon>Fungi incertae sedis</taxon>
        <taxon>Mucoromycota</taxon>
        <taxon>Mortierellomycotina</taxon>
        <taxon>Mortierellomycetes</taxon>
        <taxon>Mortierellales</taxon>
        <taxon>Mortierellaceae</taxon>
        <taxon>Linnemannia</taxon>
    </lineage>
</organism>
<feature type="compositionally biased region" description="Low complexity" evidence="4">
    <location>
        <begin position="724"/>
        <end position="738"/>
    </location>
</feature>
<feature type="domain" description="Glycoside hydrolase family 5" evidence="5">
    <location>
        <begin position="146"/>
        <end position="330"/>
    </location>
</feature>
<evidence type="ECO:0008006" key="9">
    <source>
        <dbReference type="Google" id="ProtNLM"/>
    </source>
</evidence>
<feature type="compositionally biased region" description="Polar residues" evidence="4">
    <location>
        <begin position="27"/>
        <end position="41"/>
    </location>
</feature>
<keyword evidence="8" id="KW-1185">Reference proteome</keyword>
<dbReference type="InterPro" id="IPR001547">
    <property type="entry name" value="Glyco_hydro_5"/>
</dbReference>
<evidence type="ECO:0000256" key="4">
    <source>
        <dbReference type="SAM" id="MobiDB-lite"/>
    </source>
</evidence>
<dbReference type="Gene3D" id="3.20.20.80">
    <property type="entry name" value="Glycosidases"/>
    <property type="match status" value="2"/>
</dbReference>
<evidence type="ECO:0000313" key="7">
    <source>
        <dbReference type="EMBL" id="KAG0296432.1"/>
    </source>
</evidence>
<feature type="compositionally biased region" description="Polar residues" evidence="4">
    <location>
        <begin position="698"/>
        <end position="710"/>
    </location>
</feature>
<evidence type="ECO:0000256" key="2">
    <source>
        <dbReference type="ARBA" id="ARBA00022801"/>
    </source>
</evidence>
<feature type="region of interest" description="Disordered" evidence="4">
    <location>
        <begin position="665"/>
        <end position="759"/>
    </location>
</feature>
<dbReference type="PROSITE" id="PS00659">
    <property type="entry name" value="GLYCOSYL_HYDROL_F5"/>
    <property type="match status" value="1"/>
</dbReference>
<sequence>MTQLHPSQSSTTLTEDIALRNTISLPQHRTLNNSPSTSSLDTNTTANANTAPTRRPFADATFHTADASQDESMYGTQGHHPTSKAPLYIRGPWFKDHTGRTVTLRGVNLSGASKMPVGCPSHQAEGFLHADGTEVSFIGRPFPLEDADEHLGRLKHWGFNLLRFIVTWESIEHAGPGKYDLDFFDYLVQVFHKCKEYGFKCFLDPHQDVWSRFSGGSGAPLWTLHLAGLDPSHFAQTNAALVHNQYEDPENFPKMVWVTNYTKLAAATMFTLFFGGSVFAPNCVVDNMNIQDYLQTHYIKSFMALAEHISAQHGIEDDVVIGYDTLNEPSVGWIGVEDLTKIPHTQEYSKELTPTPLQAMLLGQGHRQTVEFWVSTFFGPKQKGTKTIDPEGVTAWLSPEDRAQKDKRFGWKRAPQFPRAGECIWAQHGVWDFATQQVLAPDYFLRDPSSNETFDFGSRSFLPFCRRFAQAIRTIHKAAIIFLEPPVNELPPSLPPPHDDDDVAQFDITSRVVYAPHWYDGLTLLNKRWNFFNIDYLGVKRGRYANYAAAVKIGEKSIRECFRHQLACIKEEGQAAIGQHPTLIGEIGIPYDMSDKKSYKPNGNYKDQIKAMDANMYALESNHLNFTLWNYCADNSHKWGDLWNGEDLSLWSKDDLDKDPRKFASTFSDNDIHSSQKSGSLNSLSSPRDVTIPVPVQDSPTLTRRSSSVSIDKKLAQAQTRVGTLSSNSTSSASSTSSGRPLLKNGASDDGQGGRQRLHPDIGGRAVIAFCRPYAQKVAGTPLEISFSLRNITFKFSFKRTPSTTEPGAVASNPLNSPKPGKLSEPTVIYLPRIHFPGREEYLASLGGNHSAGASQTKPKEPVCPVTVSGGHWEWKEQEQTLLWWTGEGEDSGDDHSEAGKKHMPSLDDGVYEITVVGKKWAGNSFGGAAKNGGSNLWSNVSQCCRIS</sequence>
<reference evidence="7 8" key="1">
    <citation type="journal article" date="2020" name="Fungal Divers.">
        <title>Resolving the Mortierellaceae phylogeny through synthesis of multi-gene phylogenetics and phylogenomics.</title>
        <authorList>
            <person name="Vandepol N."/>
            <person name="Liber J."/>
            <person name="Desiro A."/>
            <person name="Na H."/>
            <person name="Kennedy M."/>
            <person name="Barry K."/>
            <person name="Grigoriev I.V."/>
            <person name="Miller A.N."/>
            <person name="O'Donnell K."/>
            <person name="Stajich J.E."/>
            <person name="Bonito G."/>
        </authorList>
    </citation>
    <scope>NUCLEOTIDE SEQUENCE [LARGE SCALE GENOMIC DNA]</scope>
    <source>
        <strain evidence="7 8">AD045</strain>
    </source>
</reference>
<dbReference type="Pfam" id="PF00150">
    <property type="entry name" value="Cellulase"/>
    <property type="match status" value="1"/>
</dbReference>
<dbReference type="EMBL" id="JAAAIM010000058">
    <property type="protein sequence ID" value="KAG0296432.1"/>
    <property type="molecule type" value="Genomic_DNA"/>
</dbReference>
<keyword evidence="2" id="KW-0378">Hydrolase</keyword>
<evidence type="ECO:0000313" key="8">
    <source>
        <dbReference type="Proteomes" id="UP001194696"/>
    </source>
</evidence>
<feature type="domain" description="Glycoside hydrolase family 5 C-terminal" evidence="6">
    <location>
        <begin position="772"/>
        <end position="851"/>
    </location>
</feature>
<dbReference type="SUPFAM" id="SSF51445">
    <property type="entry name" value="(Trans)glycosidases"/>
    <property type="match status" value="1"/>
</dbReference>
<dbReference type="InterPro" id="IPR013780">
    <property type="entry name" value="Glyco_hydro_b"/>
</dbReference>
<dbReference type="InterPro" id="IPR041036">
    <property type="entry name" value="GH5_C"/>
</dbReference>
<gene>
    <name evidence="7" type="ORF">BGZ96_009515</name>
</gene>
<dbReference type="PANTHER" id="PTHR31308:SF5">
    <property type="entry name" value="ERGOSTERYL-BETA-GLUCOSIDASE"/>
    <property type="match status" value="1"/>
</dbReference>